<sequence length="254" mass="27976">MFALPAISALRVAGSGAQLCSSSSTQFPRACRHQSHLLQTEQHSRILAATTAFQNQYRCFSSDRPSSTTPSTRPTPSSIGPSSTDDAQANDEPHTPKPRLSHQLGIPTSIAFQRDLQEKADAYQRLILESRSKTESPSPIPETSSKKNDGENESSEEKWRKTRLQEIGAIGAAMIVLGVLSVKLYKVWVVMGVSKFWVAWQLFLPVRLFLEWLGKDEDGEGGKYGGMMEEEHGGAGNSVKAAEVEVVKEETNQW</sequence>
<feature type="region of interest" description="Disordered" evidence="1">
    <location>
        <begin position="60"/>
        <end position="104"/>
    </location>
</feature>
<proteinExistence type="predicted"/>
<protein>
    <submittedName>
        <fullName evidence="2">Uncharacterized protein</fullName>
    </submittedName>
</protein>
<feature type="compositionally biased region" description="Basic and acidic residues" evidence="1">
    <location>
        <begin position="144"/>
        <end position="159"/>
    </location>
</feature>
<reference evidence="2 3" key="1">
    <citation type="submission" date="2019-04" db="EMBL/GenBank/DDBJ databases">
        <title>Comparative genomics and transcriptomics to analyze fruiting body development in filamentous ascomycetes.</title>
        <authorList>
            <consortium name="DOE Joint Genome Institute"/>
            <person name="Lutkenhaus R."/>
            <person name="Traeger S."/>
            <person name="Breuer J."/>
            <person name="Kuo A."/>
            <person name="Lipzen A."/>
            <person name="Pangilinan J."/>
            <person name="Dilworth D."/>
            <person name="Sandor L."/>
            <person name="Poggeler S."/>
            <person name="Barry K."/>
            <person name="Grigoriev I.V."/>
            <person name="Nowrousian M."/>
        </authorList>
    </citation>
    <scope>NUCLEOTIDE SEQUENCE [LARGE SCALE GENOMIC DNA]</scope>
    <source>
        <strain evidence="2 3">CBS 389.68</strain>
    </source>
</reference>
<feature type="compositionally biased region" description="Low complexity" evidence="1">
    <location>
        <begin position="62"/>
        <end position="86"/>
    </location>
</feature>
<feature type="region of interest" description="Disordered" evidence="1">
    <location>
        <begin position="130"/>
        <end position="159"/>
    </location>
</feature>
<organism evidence="2 3">
    <name type="scientific">Ascodesmis nigricans</name>
    <dbReference type="NCBI Taxonomy" id="341454"/>
    <lineage>
        <taxon>Eukaryota</taxon>
        <taxon>Fungi</taxon>
        <taxon>Dikarya</taxon>
        <taxon>Ascomycota</taxon>
        <taxon>Pezizomycotina</taxon>
        <taxon>Pezizomycetes</taxon>
        <taxon>Pezizales</taxon>
        <taxon>Ascodesmidaceae</taxon>
        <taxon>Ascodesmis</taxon>
    </lineage>
</organism>
<evidence type="ECO:0000313" key="3">
    <source>
        <dbReference type="Proteomes" id="UP000298138"/>
    </source>
</evidence>
<accession>A0A4S2MXH2</accession>
<gene>
    <name evidence="2" type="ORF">EX30DRAFT_395555</name>
</gene>
<name>A0A4S2MXH2_9PEZI</name>
<keyword evidence="3" id="KW-1185">Reference proteome</keyword>
<dbReference type="EMBL" id="ML220119">
    <property type="protein sequence ID" value="TGZ81388.1"/>
    <property type="molecule type" value="Genomic_DNA"/>
</dbReference>
<dbReference type="AlphaFoldDB" id="A0A4S2MXH2"/>
<evidence type="ECO:0000256" key="1">
    <source>
        <dbReference type="SAM" id="MobiDB-lite"/>
    </source>
</evidence>
<dbReference type="Proteomes" id="UP000298138">
    <property type="component" value="Unassembled WGS sequence"/>
</dbReference>
<dbReference type="InParanoid" id="A0A4S2MXH2"/>
<evidence type="ECO:0000313" key="2">
    <source>
        <dbReference type="EMBL" id="TGZ81388.1"/>
    </source>
</evidence>